<feature type="compositionally biased region" description="Basic residues" evidence="10">
    <location>
        <begin position="443"/>
        <end position="455"/>
    </location>
</feature>
<keyword evidence="4" id="KW-0645">Protease</keyword>
<organism evidence="12 13">
    <name type="scientific">Piloderma croceum (strain F 1598)</name>
    <dbReference type="NCBI Taxonomy" id="765440"/>
    <lineage>
        <taxon>Eukaryota</taxon>
        <taxon>Fungi</taxon>
        <taxon>Dikarya</taxon>
        <taxon>Basidiomycota</taxon>
        <taxon>Agaricomycotina</taxon>
        <taxon>Agaricomycetes</taxon>
        <taxon>Agaricomycetidae</taxon>
        <taxon>Atheliales</taxon>
        <taxon>Atheliaceae</taxon>
        <taxon>Piloderma</taxon>
    </lineage>
</organism>
<dbReference type="PROSITE" id="PS52048">
    <property type="entry name" value="UCH_DOMAIN"/>
    <property type="match status" value="1"/>
</dbReference>
<dbReference type="InterPro" id="IPR038765">
    <property type="entry name" value="Papain-like_cys_pep_sf"/>
</dbReference>
<feature type="compositionally biased region" description="Polar residues" evidence="10">
    <location>
        <begin position="1"/>
        <end position="14"/>
    </location>
</feature>
<keyword evidence="7" id="KW-0788">Thiol protease</keyword>
<evidence type="ECO:0000256" key="8">
    <source>
        <dbReference type="PROSITE-ProRule" id="PRU01393"/>
    </source>
</evidence>
<evidence type="ECO:0000256" key="3">
    <source>
        <dbReference type="ARBA" id="ARBA00012759"/>
    </source>
</evidence>
<feature type="region of interest" description="Disordered" evidence="10">
    <location>
        <begin position="186"/>
        <end position="218"/>
    </location>
</feature>
<dbReference type="EMBL" id="KN833074">
    <property type="protein sequence ID" value="KIM73742.1"/>
    <property type="molecule type" value="Genomic_DNA"/>
</dbReference>
<evidence type="ECO:0000256" key="10">
    <source>
        <dbReference type="SAM" id="MobiDB-lite"/>
    </source>
</evidence>
<dbReference type="SUPFAM" id="SSF54001">
    <property type="entry name" value="Cysteine proteinases"/>
    <property type="match status" value="1"/>
</dbReference>
<comment type="caution">
    <text evidence="8">Lacks conserved residue(s) required for the propagation of feature annotation.</text>
</comment>
<keyword evidence="9" id="KW-0175">Coiled coil</keyword>
<evidence type="ECO:0000256" key="7">
    <source>
        <dbReference type="ARBA" id="ARBA00022807"/>
    </source>
</evidence>
<gene>
    <name evidence="12" type="ORF">PILCRDRAFT_14966</name>
</gene>
<evidence type="ECO:0000256" key="6">
    <source>
        <dbReference type="ARBA" id="ARBA00022801"/>
    </source>
</evidence>
<dbReference type="STRING" id="765440.A0A0C3B8V0"/>
<dbReference type="GO" id="GO:0005737">
    <property type="term" value="C:cytoplasm"/>
    <property type="evidence" value="ECO:0007669"/>
    <property type="project" value="TreeGrafter"/>
</dbReference>
<evidence type="ECO:0000256" key="4">
    <source>
        <dbReference type="ARBA" id="ARBA00022670"/>
    </source>
</evidence>
<keyword evidence="13" id="KW-1185">Reference proteome</keyword>
<proteinExistence type="inferred from homology"/>
<dbReference type="Gene3D" id="3.40.532.10">
    <property type="entry name" value="Peptidase C12, ubiquitin carboxyl-terminal hydrolase"/>
    <property type="match status" value="1"/>
</dbReference>
<dbReference type="Pfam" id="PF18031">
    <property type="entry name" value="UCH_C"/>
    <property type="match status" value="1"/>
</dbReference>
<feature type="coiled-coil region" evidence="9">
    <location>
        <begin position="285"/>
        <end position="312"/>
    </location>
</feature>
<feature type="domain" description="UCH catalytic" evidence="11">
    <location>
        <begin position="35"/>
        <end position="289"/>
    </location>
</feature>
<name>A0A0C3B8V0_PILCF</name>
<dbReference type="InterPro" id="IPR036959">
    <property type="entry name" value="Peptidase_C12_UCH_sf"/>
</dbReference>
<comment type="catalytic activity">
    <reaction evidence="1">
        <text>Thiol-dependent hydrolysis of ester, thioester, amide, peptide and isopeptide bonds formed by the C-terminal Gly of ubiquitin (a 76-residue protein attached to proteins as an intracellular targeting signal).</text>
        <dbReference type="EC" id="3.4.19.12"/>
    </reaction>
</comment>
<evidence type="ECO:0000256" key="1">
    <source>
        <dbReference type="ARBA" id="ARBA00000707"/>
    </source>
</evidence>
<dbReference type="OrthoDB" id="1924260at2759"/>
<evidence type="ECO:0000313" key="13">
    <source>
        <dbReference type="Proteomes" id="UP000054166"/>
    </source>
</evidence>
<keyword evidence="6" id="KW-0378">Hydrolase</keyword>
<dbReference type="InterPro" id="IPR041507">
    <property type="entry name" value="UCH_C"/>
</dbReference>
<dbReference type="GO" id="GO:0006511">
    <property type="term" value="P:ubiquitin-dependent protein catabolic process"/>
    <property type="evidence" value="ECO:0007669"/>
    <property type="project" value="InterPro"/>
</dbReference>
<dbReference type="HOGENOM" id="CLU_018316_3_1_1"/>
<reference evidence="13" key="2">
    <citation type="submission" date="2015-01" db="EMBL/GenBank/DDBJ databases">
        <title>Evolutionary Origins and Diversification of the Mycorrhizal Mutualists.</title>
        <authorList>
            <consortium name="DOE Joint Genome Institute"/>
            <consortium name="Mycorrhizal Genomics Consortium"/>
            <person name="Kohler A."/>
            <person name="Kuo A."/>
            <person name="Nagy L.G."/>
            <person name="Floudas D."/>
            <person name="Copeland A."/>
            <person name="Barry K.W."/>
            <person name="Cichocki N."/>
            <person name="Veneault-Fourrey C."/>
            <person name="LaButti K."/>
            <person name="Lindquist E.A."/>
            <person name="Lipzen A."/>
            <person name="Lundell T."/>
            <person name="Morin E."/>
            <person name="Murat C."/>
            <person name="Riley R."/>
            <person name="Ohm R."/>
            <person name="Sun H."/>
            <person name="Tunlid A."/>
            <person name="Henrissat B."/>
            <person name="Grigoriev I.V."/>
            <person name="Hibbett D.S."/>
            <person name="Martin F."/>
        </authorList>
    </citation>
    <scope>NUCLEOTIDE SEQUENCE [LARGE SCALE GENOMIC DNA]</scope>
    <source>
        <strain evidence="13">F 1598</strain>
    </source>
</reference>
<dbReference type="EC" id="3.4.19.12" evidence="3"/>
<dbReference type="InParanoid" id="A0A0C3B8V0"/>
<evidence type="ECO:0000256" key="2">
    <source>
        <dbReference type="ARBA" id="ARBA00009326"/>
    </source>
</evidence>
<dbReference type="Pfam" id="PF01088">
    <property type="entry name" value="Peptidase_C12"/>
    <property type="match status" value="1"/>
</dbReference>
<dbReference type="PANTHER" id="PTHR10589:SF16">
    <property type="entry name" value="UBIQUITIN CARBOXYL-TERMINAL HYDROLASE ISOZYME L5"/>
    <property type="match status" value="1"/>
</dbReference>
<feature type="region of interest" description="Disordered" evidence="10">
    <location>
        <begin position="431"/>
        <end position="455"/>
    </location>
</feature>
<evidence type="ECO:0000256" key="5">
    <source>
        <dbReference type="ARBA" id="ARBA00022786"/>
    </source>
</evidence>
<feature type="region of interest" description="Disordered" evidence="10">
    <location>
        <begin position="1"/>
        <end position="24"/>
    </location>
</feature>
<evidence type="ECO:0000259" key="11">
    <source>
        <dbReference type="PROSITE" id="PS52048"/>
    </source>
</evidence>
<dbReference type="GO" id="GO:0016579">
    <property type="term" value="P:protein deubiquitination"/>
    <property type="evidence" value="ECO:0007669"/>
    <property type="project" value="TreeGrafter"/>
</dbReference>
<reference evidence="12 13" key="1">
    <citation type="submission" date="2014-04" db="EMBL/GenBank/DDBJ databases">
        <authorList>
            <consortium name="DOE Joint Genome Institute"/>
            <person name="Kuo A."/>
            <person name="Tarkka M."/>
            <person name="Buscot F."/>
            <person name="Kohler A."/>
            <person name="Nagy L.G."/>
            <person name="Floudas D."/>
            <person name="Copeland A."/>
            <person name="Barry K.W."/>
            <person name="Cichocki N."/>
            <person name="Veneault-Fourrey C."/>
            <person name="LaButti K."/>
            <person name="Lindquist E.A."/>
            <person name="Lipzen A."/>
            <person name="Lundell T."/>
            <person name="Morin E."/>
            <person name="Murat C."/>
            <person name="Sun H."/>
            <person name="Tunlid A."/>
            <person name="Henrissat B."/>
            <person name="Grigoriev I.V."/>
            <person name="Hibbett D.S."/>
            <person name="Martin F."/>
            <person name="Nordberg H.P."/>
            <person name="Cantor M.N."/>
            <person name="Hua S.X."/>
        </authorList>
    </citation>
    <scope>NUCLEOTIDE SEQUENCE [LARGE SCALE GENOMIC DNA]</scope>
    <source>
        <strain evidence="12 13">F 1598</strain>
    </source>
</reference>
<keyword evidence="5" id="KW-0833">Ubl conjugation pathway</keyword>
<dbReference type="AlphaFoldDB" id="A0A0C3B8V0"/>
<dbReference type="InterPro" id="IPR001578">
    <property type="entry name" value="Peptidase_C12_UCH"/>
</dbReference>
<evidence type="ECO:0000313" key="12">
    <source>
        <dbReference type="EMBL" id="KIM73742.1"/>
    </source>
</evidence>
<dbReference type="GO" id="GO:0004843">
    <property type="term" value="F:cysteine-type deubiquitinase activity"/>
    <property type="evidence" value="ECO:0007669"/>
    <property type="project" value="UniProtKB-EC"/>
</dbReference>
<dbReference type="PANTHER" id="PTHR10589">
    <property type="entry name" value="UBIQUITIN CARBOXYL-TERMINAL HYDROLASE"/>
    <property type="match status" value="1"/>
</dbReference>
<comment type="similarity">
    <text evidence="2 8">Belongs to the peptidase C12 family.</text>
</comment>
<dbReference type="Proteomes" id="UP000054166">
    <property type="component" value="Unassembled WGS sequence"/>
</dbReference>
<protein>
    <recommendedName>
        <fullName evidence="3">ubiquitinyl hydrolase 1</fullName>
        <ecNumber evidence="3">3.4.19.12</ecNumber>
    </recommendedName>
</protein>
<accession>A0A0C3B8V0</accession>
<evidence type="ECO:0000256" key="9">
    <source>
        <dbReference type="SAM" id="Coils"/>
    </source>
</evidence>
<sequence>MDIQQPPVTQQSTAEDAPSASEIPNEPVLDLAGGPFAVIESDPGVFTTLTRKLGISGLEVVEIYDIEPWAVDHLRPRGLFFCFLWHKDHHRPSDFKDPAAERVWFANQLIDDACASQAILNVALNCPDIDISRDLKNFRVETESMSSVMKGLAISNSPVFRRAHNSLARPADIRGARNALATTALDALKSKTRTTKPPPPKTSKTRKPPAKTNTQVENQEESYHFIGYVPAFGKDGLKSGPLEVGELEDPTSTRGWMDIVRPVIKMKMRKYGGGADGGDIRFNLLALVDDHYQAASDELELLKREKKALERRLDEAYPGGWSNLVDSALLAASSESFATSVQPDTPGPLFSQSLGSRKMEKEMAILDLPVRNLIGAWETCARAAMPAKIAVEDEITKSIREHTDHVKRTHDYEPFLREFFTSLHNEGLLNPLLGRDENGKKLPANRKTKGKASRS</sequence>